<evidence type="ECO:0000256" key="4">
    <source>
        <dbReference type="PROSITE-ProRule" id="PRU00322"/>
    </source>
</evidence>
<evidence type="ECO:0000259" key="5">
    <source>
        <dbReference type="PROSITE" id="PS50199"/>
    </source>
</evidence>
<organism evidence="6 7">
    <name type="scientific">Coptis chinensis</name>
    <dbReference type="NCBI Taxonomy" id="261450"/>
    <lineage>
        <taxon>Eukaryota</taxon>
        <taxon>Viridiplantae</taxon>
        <taxon>Streptophyta</taxon>
        <taxon>Embryophyta</taxon>
        <taxon>Tracheophyta</taxon>
        <taxon>Spermatophyta</taxon>
        <taxon>Magnoliopsida</taxon>
        <taxon>Ranunculales</taxon>
        <taxon>Ranunculaceae</taxon>
        <taxon>Coptidoideae</taxon>
        <taxon>Coptis</taxon>
    </lineage>
</organism>
<sequence length="222" mass="25239">MGEGREGDWECGSCTNRNYAFRSFCNHLLDASFCTPLGGVNFMGTTGDTLEYIVKQSNVLVDNLRNVSDYLSQLKRVGVVRFFLGHDVGQRLILLNYMCSFEETMPYPDSFFVMLLLTFLGLRPPLYYNRSGPLGSHTLQPFSCGLGDRSCASGEVEFSNATQKSQRIIALKVKRYSKWIYGIGDGFSCGDALFDLRVIYARERRHRVYTKHLILRLWSGSF</sequence>
<keyword evidence="7" id="KW-1185">Reference proteome</keyword>
<comment type="caution">
    <text evidence="6">The sequence shown here is derived from an EMBL/GenBank/DDBJ whole genome shotgun (WGS) entry which is preliminary data.</text>
</comment>
<evidence type="ECO:0000313" key="7">
    <source>
        <dbReference type="Proteomes" id="UP000631114"/>
    </source>
</evidence>
<dbReference type="InterPro" id="IPR036443">
    <property type="entry name" value="Znf_RanBP2_sf"/>
</dbReference>
<evidence type="ECO:0000313" key="6">
    <source>
        <dbReference type="EMBL" id="KAF9604451.1"/>
    </source>
</evidence>
<keyword evidence="1" id="KW-0479">Metal-binding</keyword>
<evidence type="ECO:0000256" key="1">
    <source>
        <dbReference type="ARBA" id="ARBA00022723"/>
    </source>
</evidence>
<reference evidence="6 7" key="1">
    <citation type="submission" date="2020-10" db="EMBL/GenBank/DDBJ databases">
        <title>The Coptis chinensis genome and diversification of protoberbering-type alkaloids.</title>
        <authorList>
            <person name="Wang B."/>
            <person name="Shu S."/>
            <person name="Song C."/>
            <person name="Liu Y."/>
        </authorList>
    </citation>
    <scope>NUCLEOTIDE SEQUENCE [LARGE SCALE GENOMIC DNA]</scope>
    <source>
        <strain evidence="6">HL-2020</strain>
        <tissue evidence="6">Leaf</tissue>
    </source>
</reference>
<dbReference type="OrthoDB" id="1937321at2759"/>
<dbReference type="Proteomes" id="UP000631114">
    <property type="component" value="Unassembled WGS sequence"/>
</dbReference>
<gene>
    <name evidence="6" type="ORF">IFM89_006733</name>
</gene>
<name>A0A835LYT9_9MAGN</name>
<keyword evidence="2 4" id="KW-0863">Zinc-finger</keyword>
<dbReference type="EMBL" id="JADFTS010000005">
    <property type="protein sequence ID" value="KAF9604451.1"/>
    <property type="molecule type" value="Genomic_DNA"/>
</dbReference>
<keyword evidence="3" id="KW-0862">Zinc</keyword>
<dbReference type="PROSITE" id="PS50199">
    <property type="entry name" value="ZF_RANBP2_2"/>
    <property type="match status" value="1"/>
</dbReference>
<accession>A0A835LYT9</accession>
<dbReference type="SUPFAM" id="SSF90209">
    <property type="entry name" value="Ran binding protein zinc finger-like"/>
    <property type="match status" value="1"/>
</dbReference>
<evidence type="ECO:0000256" key="2">
    <source>
        <dbReference type="ARBA" id="ARBA00022771"/>
    </source>
</evidence>
<dbReference type="GO" id="GO:0008270">
    <property type="term" value="F:zinc ion binding"/>
    <property type="evidence" value="ECO:0007669"/>
    <property type="project" value="UniProtKB-KW"/>
</dbReference>
<proteinExistence type="predicted"/>
<feature type="domain" description="RanBP2-type" evidence="5">
    <location>
        <begin position="5"/>
        <end position="25"/>
    </location>
</feature>
<evidence type="ECO:0000256" key="3">
    <source>
        <dbReference type="ARBA" id="ARBA00022833"/>
    </source>
</evidence>
<protein>
    <recommendedName>
        <fullName evidence="5">RanBP2-type domain-containing protein</fullName>
    </recommendedName>
</protein>
<dbReference type="AlphaFoldDB" id="A0A835LYT9"/>
<dbReference type="InterPro" id="IPR001876">
    <property type="entry name" value="Znf_RanBP2"/>
</dbReference>
<dbReference type="Gene3D" id="4.10.1060.10">
    <property type="entry name" value="Zinc finger, RanBP2-type"/>
    <property type="match status" value="1"/>
</dbReference>